<dbReference type="InterPro" id="IPR025476">
    <property type="entry name" value="Helitron_helicase-like"/>
</dbReference>
<feature type="domain" description="Helitron helicase-like" evidence="1">
    <location>
        <begin position="51"/>
        <end position="122"/>
    </location>
</feature>
<keyword evidence="2" id="KW-0378">Hydrolase</keyword>
<protein>
    <submittedName>
        <fullName evidence="2">ATP-dependent DNA helicase</fullName>
    </submittedName>
</protein>
<evidence type="ECO:0000259" key="1">
    <source>
        <dbReference type="Pfam" id="PF14214"/>
    </source>
</evidence>
<dbReference type="AlphaFoldDB" id="A0A8X6M3J7"/>
<organism evidence="2 3">
    <name type="scientific">Trichonephila clavata</name>
    <name type="common">Joro spider</name>
    <name type="synonym">Nephila clavata</name>
    <dbReference type="NCBI Taxonomy" id="2740835"/>
    <lineage>
        <taxon>Eukaryota</taxon>
        <taxon>Metazoa</taxon>
        <taxon>Ecdysozoa</taxon>
        <taxon>Arthropoda</taxon>
        <taxon>Chelicerata</taxon>
        <taxon>Arachnida</taxon>
        <taxon>Araneae</taxon>
        <taxon>Araneomorphae</taxon>
        <taxon>Entelegynae</taxon>
        <taxon>Araneoidea</taxon>
        <taxon>Nephilidae</taxon>
        <taxon>Trichonephila</taxon>
    </lineage>
</organism>
<accession>A0A8X6M3J7</accession>
<evidence type="ECO:0000313" key="3">
    <source>
        <dbReference type="Proteomes" id="UP000887116"/>
    </source>
</evidence>
<keyword evidence="3" id="KW-1185">Reference proteome</keyword>
<dbReference type="Pfam" id="PF14214">
    <property type="entry name" value="Helitron_like_N"/>
    <property type="match status" value="1"/>
</dbReference>
<gene>
    <name evidence="2" type="ORF">TNCT_137731</name>
</gene>
<evidence type="ECO:0000313" key="2">
    <source>
        <dbReference type="EMBL" id="GFR30732.1"/>
    </source>
</evidence>
<comment type="caution">
    <text evidence="2">The sequence shown here is derived from an EMBL/GenBank/DDBJ whole genome shotgun (WGS) entry which is preliminary data.</text>
</comment>
<reference evidence="2" key="1">
    <citation type="submission" date="2020-07" db="EMBL/GenBank/DDBJ databases">
        <title>Multicomponent nature underlies the extraordinary mechanical properties of spider dragline silk.</title>
        <authorList>
            <person name="Kono N."/>
            <person name="Nakamura H."/>
            <person name="Mori M."/>
            <person name="Yoshida Y."/>
            <person name="Ohtoshi R."/>
            <person name="Malay A.D."/>
            <person name="Moran D.A.P."/>
            <person name="Tomita M."/>
            <person name="Numata K."/>
            <person name="Arakawa K."/>
        </authorList>
    </citation>
    <scope>NUCLEOTIDE SEQUENCE</scope>
</reference>
<sequence length="174" mass="20464">MATSELRRVHRRGMTPQHLLHMAMKIMRFRVQDSLTVAYKHVGKNANITRQQIESEEYINNCIENNLAFLRAIPNSMWYWSERKRDIFSMIRQFGKSTVFLTMSANEIGWTGLLQLLYKFKNKGREISKDIQFITEEYSCAAYVVEYVNKANRGISNLQRQSLRSWMSTPISTL</sequence>
<proteinExistence type="predicted"/>
<dbReference type="EMBL" id="BMAO01019467">
    <property type="protein sequence ID" value="GFR30732.1"/>
    <property type="molecule type" value="Genomic_DNA"/>
</dbReference>
<name>A0A8X6M3J7_TRICU</name>
<dbReference type="GO" id="GO:0004386">
    <property type="term" value="F:helicase activity"/>
    <property type="evidence" value="ECO:0007669"/>
    <property type="project" value="UniProtKB-KW"/>
</dbReference>
<keyword evidence="2" id="KW-0067">ATP-binding</keyword>
<dbReference type="OrthoDB" id="6426460at2759"/>
<dbReference type="Proteomes" id="UP000887116">
    <property type="component" value="Unassembled WGS sequence"/>
</dbReference>
<keyword evidence="2" id="KW-0547">Nucleotide-binding</keyword>
<keyword evidence="2" id="KW-0347">Helicase</keyword>